<dbReference type="Gene3D" id="3.90.840.10">
    <property type="entry name" value="Thiol-activated cytolysin superfamily/Thiol-activated cytolysin, alpha-beta domain"/>
    <property type="match status" value="1"/>
</dbReference>
<organism evidence="2 3">
    <name type="scientific">Prevotella pallens</name>
    <dbReference type="NCBI Taxonomy" id="60133"/>
    <lineage>
        <taxon>Bacteria</taxon>
        <taxon>Pseudomonadati</taxon>
        <taxon>Bacteroidota</taxon>
        <taxon>Bacteroidia</taxon>
        <taxon>Bacteroidales</taxon>
        <taxon>Prevotellaceae</taxon>
        <taxon>Prevotella</taxon>
    </lineage>
</organism>
<dbReference type="Gene3D" id="3.40.30.40">
    <property type="entry name" value="Perfringolysin"/>
    <property type="match status" value="1"/>
</dbReference>
<gene>
    <name evidence="2" type="primary">pfo_3</name>
    <name evidence="2" type="ORF">NCTC13043_01628</name>
</gene>
<evidence type="ECO:0000313" key="2">
    <source>
        <dbReference type="EMBL" id="SUC13005.1"/>
    </source>
</evidence>
<dbReference type="GO" id="GO:0015485">
    <property type="term" value="F:cholesterol binding"/>
    <property type="evidence" value="ECO:0007669"/>
    <property type="project" value="InterPro"/>
</dbReference>
<evidence type="ECO:0000256" key="1">
    <source>
        <dbReference type="SAM" id="SignalP"/>
    </source>
</evidence>
<proteinExistence type="predicted"/>
<reference evidence="2 3" key="1">
    <citation type="submission" date="2018-06" db="EMBL/GenBank/DDBJ databases">
        <authorList>
            <consortium name="Pathogen Informatics"/>
            <person name="Doyle S."/>
        </authorList>
    </citation>
    <scope>NUCLEOTIDE SEQUENCE [LARGE SCALE GENOMIC DNA]</scope>
    <source>
        <strain evidence="2 3">NCTC13043</strain>
    </source>
</reference>
<evidence type="ECO:0000313" key="3">
    <source>
        <dbReference type="Proteomes" id="UP000254235"/>
    </source>
</evidence>
<dbReference type="InterPro" id="IPR036359">
    <property type="entry name" value="Thiol_cytolysin_sf"/>
</dbReference>
<dbReference type="RefSeq" id="WP_115083636.1">
    <property type="nucleotide sequence ID" value="NZ_UGTP01000001.1"/>
</dbReference>
<feature type="chain" id="PRO_5016714323" evidence="1">
    <location>
        <begin position="25"/>
        <end position="372"/>
    </location>
</feature>
<dbReference type="Proteomes" id="UP000254235">
    <property type="component" value="Unassembled WGS sequence"/>
</dbReference>
<feature type="signal peptide" evidence="1">
    <location>
        <begin position="1"/>
        <end position="24"/>
    </location>
</feature>
<dbReference type="Pfam" id="PF01289">
    <property type="entry name" value="Thiol_cytolysin"/>
    <property type="match status" value="1"/>
</dbReference>
<name>A0A379F318_9BACT</name>
<keyword evidence="1" id="KW-0732">Signal</keyword>
<dbReference type="GeneID" id="78571302"/>
<sequence>MRVKKLLFPALSLLLATAMFTSCSKDETSNLLNEMKPVTFTPVEDQVLSSESTGNVVGNKKEYREIIKKQITLNPVELVDENLSEVIFPGCVLRGDAFMKGEYSPVSIKNPKTITLSANIHGRNLQESKQVFPTLSDVRQGINDLIEPNTDLIEYNNAPAYITYLNNVVTTTESFNKTFNIHTNVNVLNDIVKAYFNYEARNYSSSGKHYVLVKVRQQFFNISMAAKQPDEWGTFDNLGEYEPVYVSSVDYGRVLHLLIETKESADSISKMIKGGIKASFTKFNGSIETEYKKQWNSYFNSGKIQIMVAGGPHEYARKIRDYDSFMDFIDVPNSKSLIHASVPIGYRVRSVRNNREVEVRSFYTEEVVTLKK</sequence>
<dbReference type="InterPro" id="IPR036363">
    <property type="entry name" value="Thiol_cytolysin_ab_sf"/>
</dbReference>
<accession>A0A379F318</accession>
<dbReference type="SUPFAM" id="SSF56978">
    <property type="entry name" value="Perfringolysin"/>
    <property type="match status" value="1"/>
</dbReference>
<dbReference type="EMBL" id="UGTP01000001">
    <property type="protein sequence ID" value="SUC13005.1"/>
    <property type="molecule type" value="Genomic_DNA"/>
</dbReference>
<dbReference type="OrthoDB" id="662759at2"/>
<dbReference type="InterPro" id="IPR001869">
    <property type="entry name" value="Thiol_cytolysin"/>
</dbReference>
<dbReference type="AlphaFoldDB" id="A0A379F318"/>
<dbReference type="PROSITE" id="PS51257">
    <property type="entry name" value="PROKAR_LIPOPROTEIN"/>
    <property type="match status" value="1"/>
</dbReference>
<protein>
    <submittedName>
        <fullName evidence="2">Thiol-activated cytolysin</fullName>
    </submittedName>
</protein>